<keyword evidence="2" id="KW-1185">Reference proteome</keyword>
<dbReference type="Gramene" id="Solyc04g016150.2.1">
    <property type="protein sequence ID" value="Solyc04g016150.2.1"/>
    <property type="gene ID" value="Solyc04g016150.2"/>
</dbReference>
<evidence type="ECO:0000313" key="2">
    <source>
        <dbReference type="Proteomes" id="UP000004994"/>
    </source>
</evidence>
<dbReference type="InParanoid" id="A0A3Q7GSL8"/>
<accession>A0A3Q7GSL8</accession>
<proteinExistence type="predicted"/>
<dbReference type="PANTHER" id="PTHR14939:SF5">
    <property type="entry name" value="F-BOX ONLY PROTEIN 22"/>
    <property type="match status" value="1"/>
</dbReference>
<dbReference type="Proteomes" id="UP000004994">
    <property type="component" value="Chromosome 4"/>
</dbReference>
<dbReference type="PaxDb" id="4081-Solyc04g016150.1.1"/>
<reference evidence="1" key="1">
    <citation type="journal article" date="2012" name="Nature">
        <title>The tomato genome sequence provides insights into fleshy fruit evolution.</title>
        <authorList>
            <consortium name="Tomato Genome Consortium"/>
        </authorList>
    </citation>
    <scope>NUCLEOTIDE SEQUENCE [LARGE SCALE GENOMIC DNA]</scope>
    <source>
        <strain evidence="1">cv. Heinz 1706</strain>
    </source>
</reference>
<dbReference type="AlphaFoldDB" id="A0A3Q7GSL8"/>
<dbReference type="OMA" id="NMYATES"/>
<dbReference type="PANTHER" id="PTHR14939">
    <property type="entry name" value="F-BOX ONLY PROTEIN 22"/>
    <property type="match status" value="1"/>
</dbReference>
<reference evidence="1" key="2">
    <citation type="submission" date="2019-01" db="UniProtKB">
        <authorList>
            <consortium name="EnsemblPlants"/>
        </authorList>
    </citation>
    <scope>IDENTIFICATION</scope>
    <source>
        <strain evidence="1">cv. Heinz 1706</strain>
    </source>
</reference>
<name>A0A3Q7GSL8_SOLLC</name>
<organism evidence="1">
    <name type="scientific">Solanum lycopersicum</name>
    <name type="common">Tomato</name>
    <name type="synonym">Lycopersicon esculentum</name>
    <dbReference type="NCBI Taxonomy" id="4081"/>
    <lineage>
        <taxon>Eukaryota</taxon>
        <taxon>Viridiplantae</taxon>
        <taxon>Streptophyta</taxon>
        <taxon>Embryophyta</taxon>
        <taxon>Tracheophyta</taxon>
        <taxon>Spermatophyta</taxon>
        <taxon>Magnoliopsida</taxon>
        <taxon>eudicotyledons</taxon>
        <taxon>Gunneridae</taxon>
        <taxon>Pentapetalae</taxon>
        <taxon>asterids</taxon>
        <taxon>lamiids</taxon>
        <taxon>Solanales</taxon>
        <taxon>Solanaceae</taxon>
        <taxon>Solanoideae</taxon>
        <taxon>Solaneae</taxon>
        <taxon>Solanum</taxon>
        <taxon>Solanum subgen. Lycopersicon</taxon>
    </lineage>
</organism>
<protein>
    <submittedName>
        <fullName evidence="1">Uncharacterized protein</fullName>
    </submittedName>
</protein>
<dbReference type="EnsemblPlants" id="Solyc04g016150.2.1">
    <property type="protein sequence ID" value="Solyc04g016150.2.1"/>
    <property type="gene ID" value="Solyc04g016150.2"/>
</dbReference>
<evidence type="ECO:0000313" key="1">
    <source>
        <dbReference type="EnsemblPlants" id="Solyc04g016150.2.1"/>
    </source>
</evidence>
<sequence length="161" mass="17749">MSIVSVSFITAIEVRGDVEYIYVHGDGISDFDSFHSYHANPDLAYASCNNVSNDIKLLKQNLNHLTDDHSNSNGSIGIQKKYVFGGMMIACYGRGKLLFGEPNVDASPFLENFPGVSFSGTYCNGDFSFYIRSLKDKAVYVAVYTNLAPSTLLCHILLLHC</sequence>